<keyword evidence="1" id="KW-0808">Transferase</keyword>
<dbReference type="GO" id="GO:0004674">
    <property type="term" value="F:protein serine/threonine kinase activity"/>
    <property type="evidence" value="ECO:0007669"/>
    <property type="project" value="UniProtKB-KW"/>
</dbReference>
<evidence type="ECO:0000313" key="4">
    <source>
        <dbReference type="EMBL" id="ORA05953.1"/>
    </source>
</evidence>
<dbReference type="NCBIfam" id="NF041045">
    <property type="entry name" value="RsbA_anti_sig"/>
    <property type="match status" value="1"/>
</dbReference>
<dbReference type="EMBL" id="MVHJ01000004">
    <property type="protein sequence ID" value="ORA05953.1"/>
    <property type="molecule type" value="Genomic_DNA"/>
</dbReference>
<organism evidence="4 5">
    <name type="scientific">Mycolicibacterium bacteremicum</name>
    <name type="common">Mycobacterium bacteremicum</name>
    <dbReference type="NCBI Taxonomy" id="564198"/>
    <lineage>
        <taxon>Bacteria</taxon>
        <taxon>Bacillati</taxon>
        <taxon>Actinomycetota</taxon>
        <taxon>Actinomycetes</taxon>
        <taxon>Mycobacteriales</taxon>
        <taxon>Mycobacteriaceae</taxon>
        <taxon>Mycolicibacterium</taxon>
    </lineage>
</organism>
<dbReference type="InterPro" id="IPR025847">
    <property type="entry name" value="MEDS_domain"/>
</dbReference>
<feature type="domain" description="Histidine kinase/HSP90-like ATPase" evidence="2">
    <location>
        <begin position="203"/>
        <end position="313"/>
    </location>
</feature>
<dbReference type="InterPro" id="IPR003594">
    <property type="entry name" value="HATPase_dom"/>
</dbReference>
<keyword evidence="5" id="KW-1185">Reference proteome</keyword>
<dbReference type="CDD" id="cd16936">
    <property type="entry name" value="HATPase_RsbW-like"/>
    <property type="match status" value="1"/>
</dbReference>
<evidence type="ECO:0000256" key="1">
    <source>
        <dbReference type="ARBA" id="ARBA00022527"/>
    </source>
</evidence>
<dbReference type="OrthoDB" id="4088450at2"/>
<sequence>MRSGAAAGTDGYFHEAAFYGSDDEFLAIVLPFVTDGVAAGEPTLVTLAESNSALLESALTDTAGITFIPAGTHYARPATAIRSYQELMADYTQRGAAQIRIVGDVPHPGFGAPWGWWARYEAAVNDAYAAFPVWGLCPYDVRTASAAVLADVARTHPRLVTSDGRHLQNPEFATSAVVLDDLMNGPPSAEPGPPTIELFDPTAAAARSAVQSAAAGGPTTVTAGEVQDLVFAVSEAVENAAVYGATPVRVRVWRHVDRLVAHITDAGPGPRHPLTGLIRAVDSASAGVGLWLAHQMCSDVTLHRSPEGFTLRVAVGAAVPHAAGH</sequence>
<comment type="caution">
    <text evidence="4">The sequence shown here is derived from an EMBL/GenBank/DDBJ whole genome shotgun (WGS) entry which is preliminary data.</text>
</comment>
<keyword evidence="1" id="KW-0723">Serine/threonine-protein kinase</keyword>
<dbReference type="Proteomes" id="UP000192366">
    <property type="component" value="Unassembled WGS sequence"/>
</dbReference>
<evidence type="ECO:0000259" key="3">
    <source>
        <dbReference type="Pfam" id="PF14417"/>
    </source>
</evidence>
<evidence type="ECO:0000259" key="2">
    <source>
        <dbReference type="Pfam" id="PF13581"/>
    </source>
</evidence>
<dbReference type="InterPro" id="IPR050267">
    <property type="entry name" value="Anti-sigma-factor_SerPK"/>
</dbReference>
<keyword evidence="1" id="KW-0418">Kinase</keyword>
<name>A0A1W9Z0Z2_MYCBA</name>
<dbReference type="Gene3D" id="3.30.565.10">
    <property type="entry name" value="Histidine kinase-like ATPase, C-terminal domain"/>
    <property type="match status" value="1"/>
</dbReference>
<evidence type="ECO:0000313" key="5">
    <source>
        <dbReference type="Proteomes" id="UP000192366"/>
    </source>
</evidence>
<dbReference type="STRING" id="564198.BST17_06290"/>
<feature type="domain" description="MEDS" evidence="3">
    <location>
        <begin position="14"/>
        <end position="157"/>
    </location>
</feature>
<dbReference type="PANTHER" id="PTHR35526:SF3">
    <property type="entry name" value="ANTI-SIGMA-F FACTOR RSBW"/>
    <property type="match status" value="1"/>
</dbReference>
<dbReference type="PANTHER" id="PTHR35526">
    <property type="entry name" value="ANTI-SIGMA-F FACTOR RSBW-RELATED"/>
    <property type="match status" value="1"/>
</dbReference>
<dbReference type="InterPro" id="IPR036890">
    <property type="entry name" value="HATPase_C_sf"/>
</dbReference>
<dbReference type="Pfam" id="PF13581">
    <property type="entry name" value="HATPase_c_2"/>
    <property type="match status" value="1"/>
</dbReference>
<accession>A0A1W9Z0Z2</accession>
<proteinExistence type="predicted"/>
<dbReference type="RefSeq" id="WP_083056230.1">
    <property type="nucleotide sequence ID" value="NZ_JACKVM010000008.1"/>
</dbReference>
<dbReference type="AlphaFoldDB" id="A0A1W9Z0Z2"/>
<reference evidence="4 5" key="1">
    <citation type="submission" date="2017-02" db="EMBL/GenBank/DDBJ databases">
        <title>The new phylogeny of genus Mycobacterium.</title>
        <authorList>
            <person name="Tortoli E."/>
            <person name="Trovato A."/>
            <person name="Cirillo D.M."/>
        </authorList>
    </citation>
    <scope>NUCLEOTIDE SEQUENCE [LARGE SCALE GENOMIC DNA]</scope>
    <source>
        <strain evidence="4 5">DSM 45578</strain>
    </source>
</reference>
<gene>
    <name evidence="4" type="ORF">BST17_06290</name>
</gene>
<dbReference type="InterPro" id="IPR047718">
    <property type="entry name" value="RsbA-like_anti_sig"/>
</dbReference>
<dbReference type="Pfam" id="PF14417">
    <property type="entry name" value="MEDS"/>
    <property type="match status" value="1"/>
</dbReference>
<evidence type="ECO:0008006" key="6">
    <source>
        <dbReference type="Google" id="ProtNLM"/>
    </source>
</evidence>
<dbReference type="SUPFAM" id="SSF55874">
    <property type="entry name" value="ATPase domain of HSP90 chaperone/DNA topoisomerase II/histidine kinase"/>
    <property type="match status" value="1"/>
</dbReference>
<protein>
    <recommendedName>
        <fullName evidence="6">Sensor histidine kinase</fullName>
    </recommendedName>
</protein>